<reference evidence="3 4" key="1">
    <citation type="submission" date="2014-06" db="EMBL/GenBank/DDBJ databases">
        <title>Evolutionary Origins and Diversification of the Mycorrhizal Mutualists.</title>
        <authorList>
            <consortium name="DOE Joint Genome Institute"/>
            <consortium name="Mycorrhizal Genomics Consortium"/>
            <person name="Kohler A."/>
            <person name="Kuo A."/>
            <person name="Nagy L.G."/>
            <person name="Floudas D."/>
            <person name="Copeland A."/>
            <person name="Barry K.W."/>
            <person name="Cichocki N."/>
            <person name="Veneault-Fourrey C."/>
            <person name="LaButti K."/>
            <person name="Lindquist E.A."/>
            <person name="Lipzen A."/>
            <person name="Lundell T."/>
            <person name="Morin E."/>
            <person name="Murat C."/>
            <person name="Riley R."/>
            <person name="Ohm R."/>
            <person name="Sun H."/>
            <person name="Tunlid A."/>
            <person name="Henrissat B."/>
            <person name="Grigoriev I.V."/>
            <person name="Hibbett D.S."/>
            <person name="Martin F."/>
        </authorList>
    </citation>
    <scope>NUCLEOTIDE SEQUENCE [LARGE SCALE GENOMIC DNA]</scope>
    <source>
        <strain evidence="3 4">SS14</strain>
    </source>
</reference>
<dbReference type="EMBL" id="KN837456">
    <property type="protein sequence ID" value="KIJ24814.1"/>
    <property type="molecule type" value="Genomic_DNA"/>
</dbReference>
<feature type="domain" description="DNA helicase Pif1-like DEAD-box helicase" evidence="2">
    <location>
        <begin position="23"/>
        <end position="194"/>
    </location>
</feature>
<dbReference type="Pfam" id="PF05970">
    <property type="entry name" value="PIF1"/>
    <property type="match status" value="1"/>
</dbReference>
<evidence type="ECO:0000259" key="2">
    <source>
        <dbReference type="Pfam" id="PF05970"/>
    </source>
</evidence>
<dbReference type="GO" id="GO:0006281">
    <property type="term" value="P:DNA repair"/>
    <property type="evidence" value="ECO:0007669"/>
    <property type="project" value="UniProtKB-KW"/>
</dbReference>
<keyword evidence="1" id="KW-0347">Helicase</keyword>
<keyword evidence="1" id="KW-0227">DNA damage</keyword>
<dbReference type="PANTHER" id="PTHR10492:SF57">
    <property type="entry name" value="ATP-DEPENDENT DNA HELICASE"/>
    <property type="match status" value="1"/>
</dbReference>
<dbReference type="HOGENOM" id="CLU_001324_9_0_1"/>
<comment type="catalytic activity">
    <reaction evidence="1">
        <text>ATP + H2O = ADP + phosphate + H(+)</text>
        <dbReference type="Rhea" id="RHEA:13065"/>
        <dbReference type="ChEBI" id="CHEBI:15377"/>
        <dbReference type="ChEBI" id="CHEBI:15378"/>
        <dbReference type="ChEBI" id="CHEBI:30616"/>
        <dbReference type="ChEBI" id="CHEBI:43474"/>
        <dbReference type="ChEBI" id="CHEBI:456216"/>
        <dbReference type="EC" id="5.6.2.3"/>
    </reaction>
</comment>
<organism evidence="3 4">
    <name type="scientific">Sphaerobolus stellatus (strain SS14)</name>
    <dbReference type="NCBI Taxonomy" id="990650"/>
    <lineage>
        <taxon>Eukaryota</taxon>
        <taxon>Fungi</taxon>
        <taxon>Dikarya</taxon>
        <taxon>Basidiomycota</taxon>
        <taxon>Agaricomycotina</taxon>
        <taxon>Agaricomycetes</taxon>
        <taxon>Phallomycetidae</taxon>
        <taxon>Geastrales</taxon>
        <taxon>Sphaerobolaceae</taxon>
        <taxon>Sphaerobolus</taxon>
    </lineage>
</organism>
<comment type="similarity">
    <text evidence="1">Belongs to the helicase family.</text>
</comment>
<dbReference type="GO" id="GO:0006310">
    <property type="term" value="P:DNA recombination"/>
    <property type="evidence" value="ECO:0007669"/>
    <property type="project" value="UniProtKB-KW"/>
</dbReference>
<keyword evidence="1" id="KW-0378">Hydrolase</keyword>
<dbReference type="GO" id="GO:0043139">
    <property type="term" value="F:5'-3' DNA helicase activity"/>
    <property type="evidence" value="ECO:0007669"/>
    <property type="project" value="UniProtKB-EC"/>
</dbReference>
<proteinExistence type="inferred from homology"/>
<dbReference type="GO" id="GO:0016887">
    <property type="term" value="F:ATP hydrolysis activity"/>
    <property type="evidence" value="ECO:0007669"/>
    <property type="project" value="RHEA"/>
</dbReference>
<sequence>MELWSSDIQGLANQVAAARSSFTWEQNSIFNEFVDAIHWQKSLSVFIDGKAGQGKTFLIQSIMNYTRSLGKIALVTATSAFAALLYSGGRTTHSAFKVSLNSSRAKFLREVSVIFWDEAPMANRAVLESIDDLLRKICETDLPFGGKIFACAGDFRQTCPVIRRGSKWQVIDASIKSSPLWNSFQIRRLTVPIRNA</sequence>
<comment type="cofactor">
    <cofactor evidence="1">
        <name>Mg(2+)</name>
        <dbReference type="ChEBI" id="CHEBI:18420"/>
    </cofactor>
</comment>
<dbReference type="PANTHER" id="PTHR10492">
    <property type="match status" value="1"/>
</dbReference>
<dbReference type="InterPro" id="IPR010285">
    <property type="entry name" value="DNA_helicase_pif1-like_DEAD"/>
</dbReference>
<dbReference type="GO" id="GO:0005524">
    <property type="term" value="F:ATP binding"/>
    <property type="evidence" value="ECO:0007669"/>
    <property type="project" value="UniProtKB-KW"/>
</dbReference>
<evidence type="ECO:0000313" key="4">
    <source>
        <dbReference type="Proteomes" id="UP000054279"/>
    </source>
</evidence>
<evidence type="ECO:0000313" key="3">
    <source>
        <dbReference type="EMBL" id="KIJ24814.1"/>
    </source>
</evidence>
<dbReference type="InterPro" id="IPR027417">
    <property type="entry name" value="P-loop_NTPase"/>
</dbReference>
<keyword evidence="1" id="KW-0067">ATP-binding</keyword>
<dbReference type="AlphaFoldDB" id="A0A0C9TSH8"/>
<keyword evidence="1" id="KW-0233">DNA recombination</keyword>
<dbReference type="Proteomes" id="UP000054279">
    <property type="component" value="Unassembled WGS sequence"/>
</dbReference>
<dbReference type="SUPFAM" id="SSF52540">
    <property type="entry name" value="P-loop containing nucleoside triphosphate hydrolases"/>
    <property type="match status" value="1"/>
</dbReference>
<gene>
    <name evidence="3" type="ORF">M422DRAFT_194251</name>
</gene>
<dbReference type="OrthoDB" id="3366231at2759"/>
<keyword evidence="4" id="KW-1185">Reference proteome</keyword>
<name>A0A0C9TSH8_SPHS4</name>
<feature type="non-terminal residue" evidence="3">
    <location>
        <position position="1"/>
    </location>
</feature>
<keyword evidence="1" id="KW-0234">DNA repair</keyword>
<evidence type="ECO:0000256" key="1">
    <source>
        <dbReference type="RuleBase" id="RU363044"/>
    </source>
</evidence>
<keyword evidence="1" id="KW-0547">Nucleotide-binding</keyword>
<dbReference type="Gene3D" id="3.40.50.300">
    <property type="entry name" value="P-loop containing nucleotide triphosphate hydrolases"/>
    <property type="match status" value="1"/>
</dbReference>
<accession>A0A0C9TSH8</accession>
<protein>
    <recommendedName>
        <fullName evidence="1">ATP-dependent DNA helicase</fullName>
        <ecNumber evidence="1">5.6.2.3</ecNumber>
    </recommendedName>
</protein>
<dbReference type="EC" id="5.6.2.3" evidence="1"/>
<dbReference type="GO" id="GO:0000723">
    <property type="term" value="P:telomere maintenance"/>
    <property type="evidence" value="ECO:0007669"/>
    <property type="project" value="InterPro"/>
</dbReference>